<name>A0AAE3HJQ0_9FIRM</name>
<comment type="caution">
    <text evidence="2">The sequence shown here is derived from an EMBL/GenBank/DDBJ whole genome shotgun (WGS) entry which is preliminary data.</text>
</comment>
<dbReference type="InterPro" id="IPR010001">
    <property type="entry name" value="BofA"/>
</dbReference>
<organism evidence="2 3">
    <name type="scientific">Irregularibacter muris</name>
    <dbReference type="NCBI Taxonomy" id="1796619"/>
    <lineage>
        <taxon>Bacteria</taxon>
        <taxon>Bacillati</taxon>
        <taxon>Bacillota</taxon>
        <taxon>Clostridia</taxon>
        <taxon>Eubacteriales</taxon>
        <taxon>Eubacteriaceae</taxon>
        <taxon>Irregularibacter</taxon>
    </lineage>
</organism>
<keyword evidence="1" id="KW-0812">Transmembrane</keyword>
<feature type="transmembrane region" description="Helical" evidence="1">
    <location>
        <begin position="66"/>
        <end position="88"/>
    </location>
</feature>
<dbReference type="NCBIfam" id="TIGR02862">
    <property type="entry name" value="spore_BofA"/>
    <property type="match status" value="1"/>
</dbReference>
<evidence type="ECO:0000313" key="2">
    <source>
        <dbReference type="EMBL" id="MCR1899978.1"/>
    </source>
</evidence>
<protein>
    <submittedName>
        <fullName evidence="2">Pro-sigmaK processing inhibitor BofA family protein</fullName>
    </submittedName>
</protein>
<feature type="transmembrane region" description="Helical" evidence="1">
    <location>
        <begin position="38"/>
        <end position="60"/>
    </location>
</feature>
<keyword evidence="1" id="KW-1133">Transmembrane helix</keyword>
<dbReference type="Proteomes" id="UP001205748">
    <property type="component" value="Unassembled WGS sequence"/>
</dbReference>
<dbReference type="AlphaFoldDB" id="A0AAE3HJQ0"/>
<reference evidence="2" key="1">
    <citation type="submission" date="2022-07" db="EMBL/GenBank/DDBJ databases">
        <title>Enhanced cultured diversity of the mouse gut microbiota enables custom-made synthetic communities.</title>
        <authorList>
            <person name="Afrizal A."/>
        </authorList>
    </citation>
    <scope>NUCLEOTIDE SEQUENCE</scope>
    <source>
        <strain evidence="2">DSM 28593</strain>
    </source>
</reference>
<dbReference type="EMBL" id="JANKAS010000016">
    <property type="protein sequence ID" value="MCR1899978.1"/>
    <property type="molecule type" value="Genomic_DNA"/>
</dbReference>
<gene>
    <name evidence="2" type="ORF">NSA47_13495</name>
</gene>
<keyword evidence="3" id="KW-1185">Reference proteome</keyword>
<proteinExistence type="predicted"/>
<feature type="transmembrane region" description="Helical" evidence="1">
    <location>
        <begin position="6"/>
        <end position="26"/>
    </location>
</feature>
<evidence type="ECO:0000256" key="1">
    <source>
        <dbReference type="SAM" id="Phobius"/>
    </source>
</evidence>
<evidence type="ECO:0000313" key="3">
    <source>
        <dbReference type="Proteomes" id="UP001205748"/>
    </source>
</evidence>
<accession>A0AAE3HJQ0</accession>
<keyword evidence="1" id="KW-0472">Membrane</keyword>
<sequence>MGIEIEVLIAYGFALVLLYITGYILYKLFSKPLKWLGVLLFNGILGGIMLFLINMVGGYFDFYMAVNPITVLVAGFLGVPGIVLMIILKNIL</sequence>
<dbReference type="RefSeq" id="WP_257532845.1">
    <property type="nucleotide sequence ID" value="NZ_JANKAS010000016.1"/>
</dbReference>
<dbReference type="Pfam" id="PF07441">
    <property type="entry name" value="BofA"/>
    <property type="match status" value="1"/>
</dbReference>